<evidence type="ECO:0000313" key="1">
    <source>
        <dbReference type="EMBL" id="CUB08102.1"/>
    </source>
</evidence>
<gene>
    <name evidence="1" type="ORF">Ga0061068_1219</name>
</gene>
<protein>
    <submittedName>
        <fullName evidence="1">Type IV conjugative transfer system protein TraE</fullName>
    </submittedName>
</protein>
<evidence type="ECO:0000313" key="2">
    <source>
        <dbReference type="Proteomes" id="UP000182108"/>
    </source>
</evidence>
<proteinExistence type="predicted"/>
<dbReference type="InterPro" id="IPR007973">
    <property type="entry name" value="Pilus_assembly_TraE"/>
</dbReference>
<dbReference type="NCBIfam" id="TIGR02761">
    <property type="entry name" value="TraE_TIGR"/>
    <property type="match status" value="1"/>
</dbReference>
<reference evidence="2" key="1">
    <citation type="submission" date="2015-08" db="EMBL/GenBank/DDBJ databases">
        <authorList>
            <person name="Babu N.S."/>
            <person name="Beckwith C.J."/>
            <person name="Beseler K.G."/>
            <person name="Brison A."/>
            <person name="Carone J.V."/>
            <person name="Caskin T.P."/>
            <person name="Diamond M."/>
            <person name="Durham M.E."/>
            <person name="Foxe J.M."/>
            <person name="Go M."/>
            <person name="Henderson B.A."/>
            <person name="Jones I.B."/>
            <person name="McGettigan J.A."/>
            <person name="Micheletti S.J."/>
            <person name="Nasrallah M.E."/>
            <person name="Ortiz D."/>
            <person name="Piller C.R."/>
            <person name="Privatt S.R."/>
            <person name="Schneider S.L."/>
            <person name="Sharp S."/>
            <person name="Smith T.C."/>
            <person name="Stanton J.D."/>
            <person name="Ullery H.E."/>
            <person name="Wilson R.J."/>
            <person name="Serrano M.G."/>
            <person name="Buck G."/>
            <person name="Lee V."/>
            <person name="Wang Y."/>
            <person name="Carvalho R."/>
            <person name="Voegtly L."/>
            <person name="Shi R."/>
            <person name="Duckworth R."/>
            <person name="Johnson A."/>
            <person name="Loviza R."/>
            <person name="Walstead R."/>
            <person name="Shah Z."/>
            <person name="Kiflezghi M."/>
            <person name="Wade K."/>
            <person name="Ball S.L."/>
            <person name="Bradley K.W."/>
            <person name="Asai D.J."/>
            <person name="Bowman C.A."/>
            <person name="Russell D.A."/>
            <person name="Pope W.H."/>
            <person name="Jacobs-Sera D."/>
            <person name="Hendrix R.W."/>
            <person name="Hatfull G.F."/>
        </authorList>
    </citation>
    <scope>NUCLEOTIDE SEQUENCE [LARGE SCALE GENOMIC DNA]</scope>
    <source>
        <strain evidence="2">JCM 19170</strain>
    </source>
</reference>
<organism evidence="1 2">
    <name type="scientific">Tepidiphilus thermophilus</name>
    <dbReference type="NCBI Taxonomy" id="876478"/>
    <lineage>
        <taxon>Bacteria</taxon>
        <taxon>Pseudomonadati</taxon>
        <taxon>Pseudomonadota</taxon>
        <taxon>Hydrogenophilia</taxon>
        <taxon>Hydrogenophilales</taxon>
        <taxon>Hydrogenophilaceae</taxon>
        <taxon>Tepidiphilus</taxon>
    </lineage>
</organism>
<name>A0A0K6IXR7_9PROT</name>
<sequence>MLFKKYLSEMDNANREIRFMRLLVAGLAVLTLIEGVAMAKLAGSERIVLVPPEITRSFWVSGNAVSREYLEEMAYWYAGLALNVTPAVSDYQNKLFLKYAAPSEYGRLQAEMGARAEFLKKNNAATQFSVRNVTTDEKNLRVALSGTLVTWTSDKKAGERNATYLVGFKFMNGKLYVSDFKETSDKNPFGDPAGSQP</sequence>
<keyword evidence="2" id="KW-1185">Reference proteome</keyword>
<dbReference type="OrthoDB" id="5362036at2"/>
<dbReference type="RefSeq" id="WP_055424337.1">
    <property type="nucleotide sequence ID" value="NZ_CYHH01000021.1"/>
</dbReference>
<accession>A0A0K6IXR7</accession>
<dbReference type="Proteomes" id="UP000182108">
    <property type="component" value="Unassembled WGS sequence"/>
</dbReference>
<dbReference type="Pfam" id="PF05309">
    <property type="entry name" value="TraE"/>
    <property type="match status" value="1"/>
</dbReference>
<dbReference type="AlphaFoldDB" id="A0A0K6IXR7"/>
<dbReference type="EMBL" id="CYHH01000021">
    <property type="protein sequence ID" value="CUB08102.1"/>
    <property type="molecule type" value="Genomic_DNA"/>
</dbReference>